<name>A0A6J5W5T1_PRUAR</name>
<keyword evidence="3" id="KW-1185">Reference proteome</keyword>
<feature type="region of interest" description="Disordered" evidence="1">
    <location>
        <begin position="75"/>
        <end position="118"/>
    </location>
</feature>
<accession>A0A6J5W5T1</accession>
<proteinExistence type="predicted"/>
<protein>
    <submittedName>
        <fullName evidence="2">Uncharacterized protein</fullName>
    </submittedName>
</protein>
<feature type="region of interest" description="Disordered" evidence="1">
    <location>
        <begin position="36"/>
        <end position="57"/>
    </location>
</feature>
<gene>
    <name evidence="2" type="ORF">ORAREDHAP_LOCUS2472</name>
</gene>
<dbReference type="EMBL" id="CAEKKB010000001">
    <property type="protein sequence ID" value="CAB4293528.1"/>
    <property type="molecule type" value="Genomic_DNA"/>
</dbReference>
<organism evidence="2 3">
    <name type="scientific">Prunus armeniaca</name>
    <name type="common">Apricot</name>
    <name type="synonym">Armeniaca vulgaris</name>
    <dbReference type="NCBI Taxonomy" id="36596"/>
    <lineage>
        <taxon>Eukaryota</taxon>
        <taxon>Viridiplantae</taxon>
        <taxon>Streptophyta</taxon>
        <taxon>Embryophyta</taxon>
        <taxon>Tracheophyta</taxon>
        <taxon>Spermatophyta</taxon>
        <taxon>Magnoliopsida</taxon>
        <taxon>eudicotyledons</taxon>
        <taxon>Gunneridae</taxon>
        <taxon>Pentapetalae</taxon>
        <taxon>rosids</taxon>
        <taxon>fabids</taxon>
        <taxon>Rosales</taxon>
        <taxon>Rosaceae</taxon>
        <taxon>Amygdaloideae</taxon>
        <taxon>Amygdaleae</taxon>
        <taxon>Prunus</taxon>
    </lineage>
</organism>
<reference evidence="3" key="1">
    <citation type="journal article" date="2020" name="Genome Biol.">
        <title>Gamete binning: chromosome-level and haplotype-resolved genome assembly enabled by high-throughput single-cell sequencing of gamete genomes.</title>
        <authorList>
            <person name="Campoy J.A."/>
            <person name="Sun H."/>
            <person name="Goel M."/>
            <person name="Jiao W.-B."/>
            <person name="Folz-Donahue K."/>
            <person name="Wang N."/>
            <person name="Rubio M."/>
            <person name="Liu C."/>
            <person name="Kukat C."/>
            <person name="Ruiz D."/>
            <person name="Huettel B."/>
            <person name="Schneeberger K."/>
        </authorList>
    </citation>
    <scope>NUCLEOTIDE SEQUENCE [LARGE SCALE GENOMIC DNA]</scope>
    <source>
        <strain evidence="3">cv. Rojo Pasion</strain>
    </source>
</reference>
<dbReference type="AlphaFoldDB" id="A0A6J5W5T1"/>
<evidence type="ECO:0000313" key="3">
    <source>
        <dbReference type="Proteomes" id="UP000507245"/>
    </source>
</evidence>
<feature type="compositionally biased region" description="Basic and acidic residues" evidence="1">
    <location>
        <begin position="44"/>
        <end position="57"/>
    </location>
</feature>
<evidence type="ECO:0000313" key="2">
    <source>
        <dbReference type="EMBL" id="CAB4293528.1"/>
    </source>
</evidence>
<sequence>MSEQYTVMWFGGSKYQDLNGIPCADGIVAAHYKGGHLGRPNKLRRNEAEEKTDKGGKKWLEKQGLAMRYSYCEEEGHNSKTHNKNIPPKQKKKIREASGSKRKTKSKAARGKKKVGEALNESNPSIESITVRTRSSKSKNSMDAPIAVRTRGLKSTYNYGKKKEIIVQGQVKRSHTFALFLLMLNCA</sequence>
<feature type="compositionally biased region" description="Basic residues" evidence="1">
    <location>
        <begin position="79"/>
        <end position="113"/>
    </location>
</feature>
<dbReference type="Proteomes" id="UP000507245">
    <property type="component" value="Unassembled WGS sequence"/>
</dbReference>
<evidence type="ECO:0000256" key="1">
    <source>
        <dbReference type="SAM" id="MobiDB-lite"/>
    </source>
</evidence>